<sequence length="102" mass="11306">MSPESNSYHYSLIQFIDVMRQTVRTDGMPAGGLGLPDVGVYCTFEVMTQQKGPRWVGFLMGCAIGGMTGVYLSQNHQVPNIRQAYDEFMDKINASAGRHSNK</sequence>
<dbReference type="GeneID" id="25902405"/>
<proteinExistence type="predicted"/>
<keyword evidence="1" id="KW-0472">Membrane</keyword>
<name>A0A0L0GAD5_9EUKA</name>
<dbReference type="OrthoDB" id="2012160at2759"/>
<feature type="transmembrane region" description="Helical" evidence="1">
    <location>
        <begin position="55"/>
        <end position="73"/>
    </location>
</feature>
<protein>
    <submittedName>
        <fullName evidence="2">Uncharacterized protein</fullName>
    </submittedName>
</protein>
<evidence type="ECO:0000313" key="3">
    <source>
        <dbReference type="Proteomes" id="UP000054560"/>
    </source>
</evidence>
<dbReference type="Pfam" id="PF15054">
    <property type="entry name" value="DUF4535"/>
    <property type="match status" value="1"/>
</dbReference>
<accession>A0A0L0GAD5</accession>
<dbReference type="RefSeq" id="XP_014159857.1">
    <property type="nucleotide sequence ID" value="XM_014304382.1"/>
</dbReference>
<dbReference type="Proteomes" id="UP000054560">
    <property type="component" value="Unassembled WGS sequence"/>
</dbReference>
<reference evidence="2 3" key="1">
    <citation type="submission" date="2011-02" db="EMBL/GenBank/DDBJ databases">
        <title>The Genome Sequence of Sphaeroforma arctica JP610.</title>
        <authorList>
            <consortium name="The Broad Institute Genome Sequencing Platform"/>
            <person name="Russ C."/>
            <person name="Cuomo C."/>
            <person name="Young S.K."/>
            <person name="Zeng Q."/>
            <person name="Gargeya S."/>
            <person name="Alvarado L."/>
            <person name="Berlin A."/>
            <person name="Chapman S.B."/>
            <person name="Chen Z."/>
            <person name="Freedman E."/>
            <person name="Gellesch M."/>
            <person name="Goldberg J."/>
            <person name="Griggs A."/>
            <person name="Gujja S."/>
            <person name="Heilman E."/>
            <person name="Heiman D."/>
            <person name="Howarth C."/>
            <person name="Mehta T."/>
            <person name="Neiman D."/>
            <person name="Pearson M."/>
            <person name="Roberts A."/>
            <person name="Saif S."/>
            <person name="Shea T."/>
            <person name="Shenoy N."/>
            <person name="Sisk P."/>
            <person name="Stolte C."/>
            <person name="Sykes S."/>
            <person name="White J."/>
            <person name="Yandava C."/>
            <person name="Burger G."/>
            <person name="Gray M.W."/>
            <person name="Holland P.W.H."/>
            <person name="King N."/>
            <person name="Lang F.B.F."/>
            <person name="Roger A.J."/>
            <person name="Ruiz-Trillo I."/>
            <person name="Haas B."/>
            <person name="Nusbaum C."/>
            <person name="Birren B."/>
        </authorList>
    </citation>
    <scope>NUCLEOTIDE SEQUENCE [LARGE SCALE GENOMIC DNA]</scope>
    <source>
        <strain evidence="2 3">JP610</strain>
    </source>
</reference>
<dbReference type="EMBL" id="KQ241676">
    <property type="protein sequence ID" value="KNC85955.1"/>
    <property type="molecule type" value="Genomic_DNA"/>
</dbReference>
<evidence type="ECO:0000313" key="2">
    <source>
        <dbReference type="EMBL" id="KNC85955.1"/>
    </source>
</evidence>
<keyword evidence="3" id="KW-1185">Reference proteome</keyword>
<gene>
    <name evidence="2" type="ORF">SARC_01901</name>
</gene>
<evidence type="ECO:0000256" key="1">
    <source>
        <dbReference type="SAM" id="Phobius"/>
    </source>
</evidence>
<dbReference type="InterPro" id="IPR027854">
    <property type="entry name" value="STMP1"/>
</dbReference>
<organism evidence="2 3">
    <name type="scientific">Sphaeroforma arctica JP610</name>
    <dbReference type="NCBI Taxonomy" id="667725"/>
    <lineage>
        <taxon>Eukaryota</taxon>
        <taxon>Ichthyosporea</taxon>
        <taxon>Ichthyophonida</taxon>
        <taxon>Sphaeroforma</taxon>
    </lineage>
</organism>
<keyword evidence="1" id="KW-1133">Transmembrane helix</keyword>
<keyword evidence="1" id="KW-0812">Transmembrane</keyword>
<dbReference type="AlphaFoldDB" id="A0A0L0GAD5"/>